<evidence type="ECO:0000313" key="3">
    <source>
        <dbReference type="Proteomes" id="UP000199032"/>
    </source>
</evidence>
<dbReference type="EMBL" id="CZQA01000010">
    <property type="protein sequence ID" value="CUS37985.1"/>
    <property type="molecule type" value="Genomic_DNA"/>
</dbReference>
<feature type="region of interest" description="Disordered" evidence="1">
    <location>
        <begin position="90"/>
        <end position="111"/>
    </location>
</feature>
<proteinExistence type="predicted"/>
<dbReference type="Proteomes" id="UP000199032">
    <property type="component" value="Unassembled WGS sequence"/>
</dbReference>
<protein>
    <submittedName>
        <fullName evidence="2">Uncharacterized protein</fullName>
    </submittedName>
</protein>
<feature type="compositionally biased region" description="Polar residues" evidence="1">
    <location>
        <begin position="91"/>
        <end position="105"/>
    </location>
</feature>
<sequence>MGEASLWEQNLMATEIEIRKGGFLPFYSREFDSLTCNKILTAIERAVQSGARESGRNRAILWVENPRSLRQQCSIRISCALHDSGLDLNESRPQSLKPWSQSANQCGLAPV</sequence>
<name>A0A0S4LK75_9BACT</name>
<evidence type="ECO:0000256" key="1">
    <source>
        <dbReference type="SAM" id="MobiDB-lite"/>
    </source>
</evidence>
<reference evidence="2 3" key="1">
    <citation type="submission" date="2015-10" db="EMBL/GenBank/DDBJ databases">
        <authorList>
            <person name="Gilbert D.G."/>
        </authorList>
    </citation>
    <scope>NUCLEOTIDE SEQUENCE [LARGE SCALE GENOMIC DNA]</scope>
    <source>
        <strain evidence="2">COMA1</strain>
    </source>
</reference>
<accession>A0A0S4LK75</accession>
<organism evidence="2 3">
    <name type="scientific">Candidatus Nitrospira nitrosa</name>
    <dbReference type="NCBI Taxonomy" id="1742972"/>
    <lineage>
        <taxon>Bacteria</taxon>
        <taxon>Pseudomonadati</taxon>
        <taxon>Nitrospirota</taxon>
        <taxon>Nitrospiria</taxon>
        <taxon>Nitrospirales</taxon>
        <taxon>Nitrospiraceae</taxon>
        <taxon>Nitrospira</taxon>
    </lineage>
</organism>
<keyword evidence="3" id="KW-1185">Reference proteome</keyword>
<evidence type="ECO:0000313" key="2">
    <source>
        <dbReference type="EMBL" id="CUS37985.1"/>
    </source>
</evidence>
<dbReference type="AlphaFoldDB" id="A0A0S4LK75"/>
<gene>
    <name evidence="2" type="ORF">COMA1_40353</name>
</gene>